<dbReference type="Pfam" id="PF03781">
    <property type="entry name" value="FGE-sulfatase"/>
    <property type="match status" value="2"/>
</dbReference>
<accession>A0A1L6TD58</accession>
<dbReference type="AlphaFoldDB" id="A0A1L6TD58"/>
<dbReference type="InterPro" id="IPR005532">
    <property type="entry name" value="SUMF_dom"/>
</dbReference>
<evidence type="ECO:0000259" key="1">
    <source>
        <dbReference type="Pfam" id="PF03781"/>
    </source>
</evidence>
<dbReference type="PANTHER" id="PTHR23150:SF19">
    <property type="entry name" value="FORMYLGLYCINE-GENERATING ENZYME"/>
    <property type="match status" value="1"/>
</dbReference>
<dbReference type="RefSeq" id="WP_027242872.1">
    <property type="nucleotide sequence ID" value="NZ_CP012508.1"/>
</dbReference>
<evidence type="ECO:0000313" key="2">
    <source>
        <dbReference type="EMBL" id="ALB23317.1"/>
    </source>
</evidence>
<gene>
    <name evidence="2" type="ORF">KU39_2137</name>
</gene>
<sequence>MKKICIILLMIGSFCVLFSCKERGNASDQLAKQVLGDMVKIPGGTFTMGTDNIKYADFYGSNQHPHKVTLSSFYIDSFMLTGSQLISFYKLIGISGGEFLKNTELFGGARAGIVTYKVADKFCIWMSKKTDLPFDLPTEAQWMYAASDQGKLKVSTNSGFVELGKNFPGSQVDFVPSINQYPPNPLGVYMMSGAEKQWTQDWYSDSYYWVSPKKDPKGPKSGLSKVLVGSDFRMEKGKSTTEITNNNNIYLRVPGPVQEGARAAVRCVINTSGPIYPNKLMQASV</sequence>
<reference evidence="2 3" key="1">
    <citation type="journal article" date="2014" name="Genome Announc.">
        <title>Comparative Genome Analysis of Two Isolates of the Fish Pathogen Piscirickettsia salmonis from Different Hosts Reveals Major Differences in Virulence-Associated Secretion Systems.</title>
        <authorList>
            <person name="Bohle H."/>
            <person name="Henriquez P."/>
            <person name="Grothusen H."/>
            <person name="Navas E."/>
            <person name="Sandoval A."/>
            <person name="Bustamante F."/>
            <person name="Bustos P."/>
            <person name="Mancilla M."/>
        </authorList>
    </citation>
    <scope>NUCLEOTIDE SEQUENCE [LARGE SCALE GENOMIC DNA]</scope>
    <source>
        <strain evidence="3">B1-32597</strain>
    </source>
</reference>
<dbReference type="Gene3D" id="3.90.1580.10">
    <property type="entry name" value="paralog of FGE (formylglycine-generating enzyme)"/>
    <property type="match status" value="1"/>
</dbReference>
<dbReference type="OrthoDB" id="9768004at2"/>
<dbReference type="InterPro" id="IPR016187">
    <property type="entry name" value="CTDL_fold"/>
</dbReference>
<dbReference type="SUPFAM" id="SSF56436">
    <property type="entry name" value="C-type lectin-like"/>
    <property type="match status" value="1"/>
</dbReference>
<proteinExistence type="predicted"/>
<organism evidence="2 3">
    <name type="scientific">Piscirickettsia salmonis</name>
    <dbReference type="NCBI Taxonomy" id="1238"/>
    <lineage>
        <taxon>Bacteria</taxon>
        <taxon>Pseudomonadati</taxon>
        <taxon>Pseudomonadota</taxon>
        <taxon>Gammaproteobacteria</taxon>
        <taxon>Thiotrichales</taxon>
        <taxon>Piscirickettsiaceae</taxon>
        <taxon>Piscirickettsia</taxon>
    </lineage>
</organism>
<dbReference type="PANTHER" id="PTHR23150">
    <property type="entry name" value="SULFATASE MODIFYING FACTOR 1, 2"/>
    <property type="match status" value="1"/>
</dbReference>
<evidence type="ECO:0000313" key="3">
    <source>
        <dbReference type="Proteomes" id="UP000029558"/>
    </source>
</evidence>
<dbReference type="InterPro" id="IPR042095">
    <property type="entry name" value="SUMF_sf"/>
</dbReference>
<protein>
    <submittedName>
        <fullName evidence="2">Formylglycine-generating sulfatase enzyme family protein</fullName>
    </submittedName>
</protein>
<name>A0A1L6TD58_PISSA</name>
<feature type="domain" description="Sulfatase-modifying factor enzyme-like" evidence="1">
    <location>
        <begin position="37"/>
        <end position="89"/>
    </location>
</feature>
<dbReference type="InterPro" id="IPR051043">
    <property type="entry name" value="Sulfatase_Mod_Factor_Kinase"/>
</dbReference>
<dbReference type="EMBL" id="CP012508">
    <property type="protein sequence ID" value="ALB23317.1"/>
    <property type="molecule type" value="Genomic_DNA"/>
</dbReference>
<dbReference type="Proteomes" id="UP000029558">
    <property type="component" value="Chromosome"/>
</dbReference>
<feature type="domain" description="Sulfatase-modifying factor enzyme-like" evidence="1">
    <location>
        <begin position="114"/>
        <end position="244"/>
    </location>
</feature>
<dbReference type="PROSITE" id="PS51257">
    <property type="entry name" value="PROKAR_LIPOPROTEIN"/>
    <property type="match status" value="1"/>
</dbReference>
<dbReference type="GO" id="GO:0120147">
    <property type="term" value="F:formylglycine-generating oxidase activity"/>
    <property type="evidence" value="ECO:0007669"/>
    <property type="project" value="TreeGrafter"/>
</dbReference>